<evidence type="ECO:0000313" key="4">
    <source>
        <dbReference type="Proteomes" id="UP000228900"/>
    </source>
</evidence>
<dbReference type="Gene3D" id="3.30.70.2970">
    <property type="entry name" value="Protein of unknown function (DUF541), domain 2"/>
    <property type="match status" value="1"/>
</dbReference>
<protein>
    <recommendedName>
        <fullName evidence="5">SIMPL domain-containing protein</fullName>
    </recommendedName>
</protein>
<dbReference type="GO" id="GO:0006974">
    <property type="term" value="P:DNA damage response"/>
    <property type="evidence" value="ECO:0007669"/>
    <property type="project" value="TreeGrafter"/>
</dbReference>
<dbReference type="Proteomes" id="UP000228900">
    <property type="component" value="Unassembled WGS sequence"/>
</dbReference>
<dbReference type="Pfam" id="PF04402">
    <property type="entry name" value="SIMPL"/>
    <property type="match status" value="1"/>
</dbReference>
<dbReference type="Gene3D" id="3.30.110.170">
    <property type="entry name" value="Protein of unknown function (DUF541), domain 1"/>
    <property type="match status" value="1"/>
</dbReference>
<dbReference type="AlphaFoldDB" id="A0A2M6WP00"/>
<dbReference type="InterPro" id="IPR052022">
    <property type="entry name" value="26kDa_periplasmic_antigen"/>
</dbReference>
<evidence type="ECO:0008006" key="5">
    <source>
        <dbReference type="Google" id="ProtNLM"/>
    </source>
</evidence>
<reference evidence="4" key="1">
    <citation type="submission" date="2017-09" db="EMBL/GenBank/DDBJ databases">
        <title>Depth-based differentiation of microbial function through sediment-hosted aquifers and enrichment of novel symbionts in the deep terrestrial subsurface.</title>
        <authorList>
            <person name="Probst A.J."/>
            <person name="Ladd B."/>
            <person name="Jarett J.K."/>
            <person name="Geller-Mcgrath D.E."/>
            <person name="Sieber C.M.K."/>
            <person name="Emerson J.B."/>
            <person name="Anantharaman K."/>
            <person name="Thomas B.C."/>
            <person name="Malmstrom R."/>
            <person name="Stieglmeier M."/>
            <person name="Klingl A."/>
            <person name="Woyke T."/>
            <person name="Ryan C.M."/>
            <person name="Banfield J.F."/>
        </authorList>
    </citation>
    <scope>NUCLEOTIDE SEQUENCE [LARGE SCALE GENOMIC DNA]</scope>
</reference>
<evidence type="ECO:0000313" key="3">
    <source>
        <dbReference type="EMBL" id="PIT94476.1"/>
    </source>
</evidence>
<keyword evidence="2" id="KW-1133">Transmembrane helix</keyword>
<feature type="coiled-coil region" evidence="1">
    <location>
        <begin position="70"/>
        <end position="97"/>
    </location>
</feature>
<keyword evidence="1" id="KW-0175">Coiled coil</keyword>
<dbReference type="EMBL" id="PFAQ01000047">
    <property type="protein sequence ID" value="PIT94476.1"/>
    <property type="molecule type" value="Genomic_DNA"/>
</dbReference>
<keyword evidence="2" id="KW-0472">Membrane</keyword>
<proteinExistence type="predicted"/>
<evidence type="ECO:0000256" key="2">
    <source>
        <dbReference type="SAM" id="Phobius"/>
    </source>
</evidence>
<sequence length="260" mass="27754">MSKIIENDQACCGHHKRGKIAIIIVGMVLLAGIVTVAILRDRIVDQPQYQVSVVGQGKISYQPDVANITIGAQIDKVAKADEALKQLNEKMSNIIAALKVSGIKDEDLKTQNYSLLPQYDYIDNVSALSGYNANEQLVVKVNNLSVDPSLVGKVVEAASKAAANQILGISYDISNLEDLKQQARIKAISDAKTKASILARAAGVKLGDIVGWWENLVQAPGYNTISCDAKGGMGGGAVAPSLPNGNQEIVIEINVSYRLK</sequence>
<dbReference type="PANTHER" id="PTHR34387">
    <property type="entry name" value="SLR1258 PROTEIN"/>
    <property type="match status" value="1"/>
</dbReference>
<accession>A0A2M6WP00</accession>
<comment type="caution">
    <text evidence="3">The sequence shown here is derived from an EMBL/GenBank/DDBJ whole genome shotgun (WGS) entry which is preliminary data.</text>
</comment>
<keyword evidence="2" id="KW-0812">Transmembrane</keyword>
<organism evidence="3 4">
    <name type="scientific">Candidatus Falkowbacteria bacterium CG10_big_fil_rev_8_21_14_0_10_39_9</name>
    <dbReference type="NCBI Taxonomy" id="1974566"/>
    <lineage>
        <taxon>Bacteria</taxon>
        <taxon>Candidatus Falkowiibacteriota</taxon>
    </lineage>
</organism>
<gene>
    <name evidence="3" type="ORF">COT98_03460</name>
</gene>
<dbReference type="InterPro" id="IPR007497">
    <property type="entry name" value="SIMPL/DUF541"/>
</dbReference>
<dbReference type="PANTHER" id="PTHR34387:SF1">
    <property type="entry name" value="PERIPLASMIC IMMUNOGENIC PROTEIN"/>
    <property type="match status" value="1"/>
</dbReference>
<feature type="transmembrane region" description="Helical" evidence="2">
    <location>
        <begin position="20"/>
        <end position="39"/>
    </location>
</feature>
<evidence type="ECO:0000256" key="1">
    <source>
        <dbReference type="SAM" id="Coils"/>
    </source>
</evidence>
<name>A0A2M6WP00_9BACT</name>